<evidence type="ECO:0000313" key="2">
    <source>
        <dbReference type="EMBL" id="SVD77839.1"/>
    </source>
</evidence>
<proteinExistence type="predicted"/>
<dbReference type="SUPFAM" id="SSF56801">
    <property type="entry name" value="Acetyl-CoA synthetase-like"/>
    <property type="match status" value="1"/>
</dbReference>
<accession>A0A382Y467</accession>
<gene>
    <name evidence="2" type="ORF">METZ01_LOCUS430693</name>
</gene>
<feature type="region of interest" description="Disordered" evidence="1">
    <location>
        <begin position="62"/>
        <end position="85"/>
    </location>
</feature>
<feature type="compositionally biased region" description="Basic and acidic residues" evidence="1">
    <location>
        <begin position="62"/>
        <end position="73"/>
    </location>
</feature>
<reference evidence="2" key="1">
    <citation type="submission" date="2018-05" db="EMBL/GenBank/DDBJ databases">
        <authorList>
            <person name="Lanie J.A."/>
            <person name="Ng W.-L."/>
            <person name="Kazmierczak K.M."/>
            <person name="Andrzejewski T.M."/>
            <person name="Davidsen T.M."/>
            <person name="Wayne K.J."/>
            <person name="Tettelin H."/>
            <person name="Glass J.I."/>
            <person name="Rusch D."/>
            <person name="Podicherti R."/>
            <person name="Tsui H.-C.T."/>
            <person name="Winkler M.E."/>
        </authorList>
    </citation>
    <scope>NUCLEOTIDE SEQUENCE</scope>
</reference>
<evidence type="ECO:0000256" key="1">
    <source>
        <dbReference type="SAM" id="MobiDB-lite"/>
    </source>
</evidence>
<feature type="non-terminal residue" evidence="2">
    <location>
        <position position="1"/>
    </location>
</feature>
<dbReference type="InterPro" id="IPR042099">
    <property type="entry name" value="ANL_N_sf"/>
</dbReference>
<dbReference type="Gene3D" id="3.40.50.12780">
    <property type="entry name" value="N-terminal domain of ligase-like"/>
    <property type="match status" value="1"/>
</dbReference>
<dbReference type="EMBL" id="UINC01172654">
    <property type="protein sequence ID" value="SVD77839.1"/>
    <property type="molecule type" value="Genomic_DNA"/>
</dbReference>
<protein>
    <submittedName>
        <fullName evidence="2">Uncharacterized protein</fullName>
    </submittedName>
</protein>
<organism evidence="2">
    <name type="scientific">marine metagenome</name>
    <dbReference type="NCBI Taxonomy" id="408172"/>
    <lineage>
        <taxon>unclassified sequences</taxon>
        <taxon>metagenomes</taxon>
        <taxon>ecological metagenomes</taxon>
    </lineage>
</organism>
<name>A0A382Y467_9ZZZZ</name>
<dbReference type="AlphaFoldDB" id="A0A382Y467"/>
<sequence>VPILVGRSGESVAAILGTILIGYTFTPISHNQPSSRIKNILNSLNSDKIILGLHSSEKKPQKLKSLELSESKLSKKYNKKPKKNN</sequence>
<feature type="non-terminal residue" evidence="2">
    <location>
        <position position="85"/>
    </location>
</feature>
<feature type="compositionally biased region" description="Basic residues" evidence="1">
    <location>
        <begin position="74"/>
        <end position="85"/>
    </location>
</feature>